<comment type="catalytic activity">
    <reaction evidence="9">
        <text>4-CDP-2-C-methyl-D-erythritol + ATP = 4-CDP-2-C-methyl-D-erythritol 2-phosphate + ADP + H(+)</text>
        <dbReference type="Rhea" id="RHEA:18437"/>
        <dbReference type="ChEBI" id="CHEBI:15378"/>
        <dbReference type="ChEBI" id="CHEBI:30616"/>
        <dbReference type="ChEBI" id="CHEBI:57823"/>
        <dbReference type="ChEBI" id="CHEBI:57919"/>
        <dbReference type="ChEBI" id="CHEBI:456216"/>
        <dbReference type="EC" id="2.7.1.148"/>
    </reaction>
</comment>
<dbReference type="InterPro" id="IPR004424">
    <property type="entry name" value="IspE"/>
</dbReference>
<protein>
    <recommendedName>
        <fullName evidence="3 9">4-diphosphocytidyl-2-C-methyl-D-erythritol kinase</fullName>
        <shortName evidence="9">CMK</shortName>
        <ecNumber evidence="2 9">2.7.1.148</ecNumber>
    </recommendedName>
    <alternativeName>
        <fullName evidence="8 9">4-(cytidine-5'-diphospho)-2-C-methyl-D-erythritol kinase</fullName>
    </alternativeName>
</protein>
<feature type="active site" evidence="9">
    <location>
        <position position="137"/>
    </location>
</feature>
<feature type="domain" description="GHMP kinase C-terminal" evidence="11">
    <location>
        <begin position="212"/>
        <end position="267"/>
    </location>
</feature>
<dbReference type="HAMAP" id="MF_00061">
    <property type="entry name" value="IspE"/>
    <property type="match status" value="1"/>
</dbReference>
<evidence type="ECO:0000256" key="7">
    <source>
        <dbReference type="ARBA" id="ARBA00022840"/>
    </source>
</evidence>
<keyword evidence="6 9" id="KW-0418">Kinase</keyword>
<keyword evidence="5 9" id="KW-0547">Nucleotide-binding</keyword>
<dbReference type="Gene3D" id="3.30.70.890">
    <property type="entry name" value="GHMP kinase, C-terminal domain"/>
    <property type="match status" value="1"/>
</dbReference>
<dbReference type="Pfam" id="PF00288">
    <property type="entry name" value="GHMP_kinases_N"/>
    <property type="match status" value="1"/>
</dbReference>
<dbReference type="RefSeq" id="WP_207163896.1">
    <property type="nucleotide sequence ID" value="NZ_CP071382.1"/>
</dbReference>
<evidence type="ECO:0000256" key="2">
    <source>
        <dbReference type="ARBA" id="ARBA00012052"/>
    </source>
</evidence>
<proteinExistence type="inferred from homology"/>
<feature type="domain" description="GHMP kinase N-terminal" evidence="10">
    <location>
        <begin position="67"/>
        <end position="145"/>
    </location>
</feature>
<feature type="binding site" evidence="9">
    <location>
        <begin position="95"/>
        <end position="105"/>
    </location>
    <ligand>
        <name>ATP</name>
        <dbReference type="ChEBI" id="CHEBI:30616"/>
    </ligand>
</feature>
<dbReference type="InterPro" id="IPR020568">
    <property type="entry name" value="Ribosomal_Su5_D2-typ_SF"/>
</dbReference>
<feature type="active site" evidence="9">
    <location>
        <position position="11"/>
    </location>
</feature>
<evidence type="ECO:0000313" key="12">
    <source>
        <dbReference type="EMBL" id="QSV46108.1"/>
    </source>
</evidence>
<dbReference type="PIRSF" id="PIRSF010376">
    <property type="entry name" value="IspE"/>
    <property type="match status" value="1"/>
</dbReference>
<dbReference type="InterPro" id="IPR006204">
    <property type="entry name" value="GHMP_kinase_N_dom"/>
</dbReference>
<comment type="pathway">
    <text evidence="9">Isoprenoid biosynthesis; isopentenyl diphosphate biosynthesis via DXP pathway; isopentenyl diphosphate from 1-deoxy-D-xylulose 5-phosphate: step 3/6.</text>
</comment>
<dbReference type="SUPFAM" id="SSF55060">
    <property type="entry name" value="GHMP Kinase, C-terminal domain"/>
    <property type="match status" value="1"/>
</dbReference>
<keyword evidence="9" id="KW-0414">Isoprene biosynthesis</keyword>
<keyword evidence="13" id="KW-1185">Reference proteome</keyword>
<dbReference type="Proteomes" id="UP000663651">
    <property type="component" value="Chromosome"/>
</dbReference>
<dbReference type="EC" id="2.7.1.148" evidence="2 9"/>
<reference evidence="12 13" key="1">
    <citation type="submission" date="2021-03" db="EMBL/GenBank/DDBJ databases">
        <title>Geobacter metallireducens gen. nov. sp. nov., a microorganism capable of coupling the complete oxidation of organic compounds to the reduction of iron and other metals.</title>
        <authorList>
            <person name="Li Y."/>
        </authorList>
    </citation>
    <scope>NUCLEOTIDE SEQUENCE [LARGE SCALE GENOMIC DNA]</scope>
    <source>
        <strain evidence="12 13">Jerry-YX</strain>
    </source>
</reference>
<dbReference type="PANTHER" id="PTHR43527">
    <property type="entry name" value="4-DIPHOSPHOCYTIDYL-2-C-METHYL-D-ERYTHRITOL KINASE, CHLOROPLASTIC"/>
    <property type="match status" value="1"/>
</dbReference>
<name>A0ABX7Q3S3_9BACT</name>
<comment type="function">
    <text evidence="9">Catalyzes the phosphorylation of the position 2 hydroxy group of 4-diphosphocytidyl-2C-methyl-D-erythritol.</text>
</comment>
<dbReference type="EMBL" id="CP071382">
    <property type="protein sequence ID" value="QSV46108.1"/>
    <property type="molecule type" value="Genomic_DNA"/>
</dbReference>
<evidence type="ECO:0000256" key="3">
    <source>
        <dbReference type="ARBA" id="ARBA00017473"/>
    </source>
</evidence>
<keyword evidence="7 9" id="KW-0067">ATP-binding</keyword>
<dbReference type="NCBIfam" id="TIGR00154">
    <property type="entry name" value="ispE"/>
    <property type="match status" value="1"/>
</dbReference>
<dbReference type="PANTHER" id="PTHR43527:SF2">
    <property type="entry name" value="4-DIPHOSPHOCYTIDYL-2-C-METHYL-D-ERYTHRITOL KINASE, CHLOROPLASTIC"/>
    <property type="match status" value="1"/>
</dbReference>
<evidence type="ECO:0000259" key="11">
    <source>
        <dbReference type="Pfam" id="PF08544"/>
    </source>
</evidence>
<dbReference type="InterPro" id="IPR014721">
    <property type="entry name" value="Ribsml_uS5_D2-typ_fold_subgr"/>
</dbReference>
<dbReference type="NCBIfam" id="NF011202">
    <property type="entry name" value="PRK14608.1"/>
    <property type="match status" value="1"/>
</dbReference>
<comment type="similarity">
    <text evidence="1 9">Belongs to the GHMP kinase family. IspE subfamily.</text>
</comment>
<dbReference type="SUPFAM" id="SSF54211">
    <property type="entry name" value="Ribosomal protein S5 domain 2-like"/>
    <property type="match status" value="1"/>
</dbReference>
<evidence type="ECO:0000313" key="13">
    <source>
        <dbReference type="Proteomes" id="UP000663651"/>
    </source>
</evidence>
<sequence>MKSLTLKAPAKVNYRLDVLRRRPDGYHDLRMIMQRISLCDEITITLSDMPGIRVACGREGVPDGPGNIAWRAADALLKLSGRQSGIDIAITKNIPVAAGLGGGSSDAATVLLGVNELLGLGLSTERLMEIGVTLGADVPFFVFGKTALAEGIGEILTPIEAVPPLWMVIVNPNIPVSTAWVYGSLRLTEGRIGDNIPRFFKGVADVCAVLSNDLETVTISKHPVIGEIKEMLIASGASGALMSGSGPTVFGLFPSEEGALEAARSIGEVSGWFVTVARALV</sequence>
<accession>A0ABX7Q3S3</accession>
<evidence type="ECO:0000256" key="6">
    <source>
        <dbReference type="ARBA" id="ARBA00022777"/>
    </source>
</evidence>
<dbReference type="Pfam" id="PF08544">
    <property type="entry name" value="GHMP_kinases_C"/>
    <property type="match status" value="1"/>
</dbReference>
<evidence type="ECO:0000256" key="1">
    <source>
        <dbReference type="ARBA" id="ARBA00009684"/>
    </source>
</evidence>
<evidence type="ECO:0000256" key="9">
    <source>
        <dbReference type="HAMAP-Rule" id="MF_00061"/>
    </source>
</evidence>
<dbReference type="InterPro" id="IPR013750">
    <property type="entry name" value="GHMP_kinase_C_dom"/>
</dbReference>
<evidence type="ECO:0000256" key="5">
    <source>
        <dbReference type="ARBA" id="ARBA00022741"/>
    </source>
</evidence>
<organism evidence="12 13">
    <name type="scientific">Geobacter benzoatilyticus</name>
    <dbReference type="NCBI Taxonomy" id="2815309"/>
    <lineage>
        <taxon>Bacteria</taxon>
        <taxon>Pseudomonadati</taxon>
        <taxon>Thermodesulfobacteriota</taxon>
        <taxon>Desulfuromonadia</taxon>
        <taxon>Geobacterales</taxon>
        <taxon>Geobacteraceae</taxon>
        <taxon>Geobacter</taxon>
    </lineage>
</organism>
<evidence type="ECO:0000256" key="4">
    <source>
        <dbReference type="ARBA" id="ARBA00022679"/>
    </source>
</evidence>
<dbReference type="InterPro" id="IPR036554">
    <property type="entry name" value="GHMP_kinase_C_sf"/>
</dbReference>
<dbReference type="GO" id="GO:0050515">
    <property type="term" value="F:4-(cytidine 5'-diphospho)-2-C-methyl-D-erythritol kinase activity"/>
    <property type="evidence" value="ECO:0007669"/>
    <property type="project" value="UniProtKB-EC"/>
</dbReference>
<gene>
    <name evidence="9" type="primary">ispE</name>
    <name evidence="12" type="ORF">JZM60_02120</name>
</gene>
<evidence type="ECO:0000259" key="10">
    <source>
        <dbReference type="Pfam" id="PF00288"/>
    </source>
</evidence>
<dbReference type="Gene3D" id="3.30.230.10">
    <property type="match status" value="1"/>
</dbReference>
<keyword evidence="4 9" id="KW-0808">Transferase</keyword>
<evidence type="ECO:0000256" key="8">
    <source>
        <dbReference type="ARBA" id="ARBA00032554"/>
    </source>
</evidence>